<keyword evidence="4" id="KW-1185">Reference proteome</keyword>
<evidence type="ECO:0000313" key="3">
    <source>
        <dbReference type="EMBL" id="GFN94184.1"/>
    </source>
</evidence>
<dbReference type="InterPro" id="IPR001810">
    <property type="entry name" value="F-box_dom"/>
</dbReference>
<dbReference type="SUPFAM" id="SSF81383">
    <property type="entry name" value="F-box domain"/>
    <property type="match status" value="1"/>
</dbReference>
<evidence type="ECO:0000313" key="4">
    <source>
        <dbReference type="Proteomes" id="UP000735302"/>
    </source>
</evidence>
<dbReference type="Gene3D" id="3.80.10.10">
    <property type="entry name" value="Ribonuclease Inhibitor"/>
    <property type="match status" value="1"/>
</dbReference>
<sequence>MDRDLTRNANAQTKTKSTNRNKRSSNVMMENLSLEDQNNPPGNSKRICLEEDDVLGKEGSNELCENQDDLVTPAAIPAVSESLTVPPVTAPNNDLLNKKEGNDEDPNIESSEIETDEASLSINSADGAEALAIQYLQQSKNRSSANMNIGPAEIHATQAFLSEQNLAPRILLVNQQANALADSLNRLGPSAIFHQILRTPPSAKTSKVYLKQKSSEEYRGFDPFERVSDEIILRIFHQLPRHTMCTCALVCRRWARIVCDISLWRRMDFGGRPLKVGVLKILLERGVEVLRLNRSEVIFVLISCSILLEHLRCYIRLLSRKWDLPFPIQLESNARLTQ</sequence>
<gene>
    <name evidence="3" type="ORF">PoB_002069000</name>
</gene>
<feature type="compositionally biased region" description="Acidic residues" evidence="1">
    <location>
        <begin position="102"/>
        <end position="117"/>
    </location>
</feature>
<name>A0AAV3ZGA5_9GAST</name>
<dbReference type="Proteomes" id="UP000735302">
    <property type="component" value="Unassembled WGS sequence"/>
</dbReference>
<feature type="region of interest" description="Disordered" evidence="1">
    <location>
        <begin position="84"/>
        <end position="117"/>
    </location>
</feature>
<feature type="domain" description="F-box" evidence="2">
    <location>
        <begin position="221"/>
        <end position="267"/>
    </location>
</feature>
<dbReference type="Pfam" id="PF12937">
    <property type="entry name" value="F-box-like"/>
    <property type="match status" value="1"/>
</dbReference>
<dbReference type="InterPro" id="IPR032675">
    <property type="entry name" value="LRR_dom_sf"/>
</dbReference>
<evidence type="ECO:0000256" key="1">
    <source>
        <dbReference type="SAM" id="MobiDB-lite"/>
    </source>
</evidence>
<feature type="compositionally biased region" description="Polar residues" evidence="1">
    <location>
        <begin position="7"/>
        <end position="16"/>
    </location>
</feature>
<dbReference type="InterPro" id="IPR036047">
    <property type="entry name" value="F-box-like_dom_sf"/>
</dbReference>
<dbReference type="SMART" id="SM00256">
    <property type="entry name" value="FBOX"/>
    <property type="match status" value="1"/>
</dbReference>
<accession>A0AAV3ZGA5</accession>
<feature type="region of interest" description="Disordered" evidence="1">
    <location>
        <begin position="1"/>
        <end position="47"/>
    </location>
</feature>
<dbReference type="PROSITE" id="PS50181">
    <property type="entry name" value="FBOX"/>
    <property type="match status" value="1"/>
</dbReference>
<dbReference type="GO" id="GO:0016301">
    <property type="term" value="F:kinase activity"/>
    <property type="evidence" value="ECO:0007669"/>
    <property type="project" value="UniProtKB-KW"/>
</dbReference>
<keyword evidence="3" id="KW-0418">Kinase</keyword>
<dbReference type="EMBL" id="BLXT01002413">
    <property type="protein sequence ID" value="GFN94184.1"/>
    <property type="molecule type" value="Genomic_DNA"/>
</dbReference>
<evidence type="ECO:0000259" key="2">
    <source>
        <dbReference type="PROSITE" id="PS50181"/>
    </source>
</evidence>
<reference evidence="3 4" key="1">
    <citation type="journal article" date="2021" name="Elife">
        <title>Chloroplast acquisition without the gene transfer in kleptoplastic sea slugs, Plakobranchus ocellatus.</title>
        <authorList>
            <person name="Maeda T."/>
            <person name="Takahashi S."/>
            <person name="Yoshida T."/>
            <person name="Shimamura S."/>
            <person name="Takaki Y."/>
            <person name="Nagai Y."/>
            <person name="Toyoda A."/>
            <person name="Suzuki Y."/>
            <person name="Arimoto A."/>
            <person name="Ishii H."/>
            <person name="Satoh N."/>
            <person name="Nishiyama T."/>
            <person name="Hasebe M."/>
            <person name="Maruyama T."/>
            <person name="Minagawa J."/>
            <person name="Obokata J."/>
            <person name="Shigenobu S."/>
        </authorList>
    </citation>
    <scope>NUCLEOTIDE SEQUENCE [LARGE SCALE GENOMIC DNA]</scope>
</reference>
<organism evidence="3 4">
    <name type="scientific">Plakobranchus ocellatus</name>
    <dbReference type="NCBI Taxonomy" id="259542"/>
    <lineage>
        <taxon>Eukaryota</taxon>
        <taxon>Metazoa</taxon>
        <taxon>Spiralia</taxon>
        <taxon>Lophotrochozoa</taxon>
        <taxon>Mollusca</taxon>
        <taxon>Gastropoda</taxon>
        <taxon>Heterobranchia</taxon>
        <taxon>Euthyneura</taxon>
        <taxon>Panpulmonata</taxon>
        <taxon>Sacoglossa</taxon>
        <taxon>Placobranchoidea</taxon>
        <taxon>Plakobranchidae</taxon>
        <taxon>Plakobranchus</taxon>
    </lineage>
</organism>
<proteinExistence type="predicted"/>
<feature type="compositionally biased region" description="Polar residues" evidence="1">
    <location>
        <begin position="24"/>
        <end position="42"/>
    </location>
</feature>
<keyword evidence="3" id="KW-0808">Transferase</keyword>
<protein>
    <submittedName>
        <fullName evidence="3">S-phase kinase-associated protein 2</fullName>
    </submittedName>
</protein>
<comment type="caution">
    <text evidence="3">The sequence shown here is derived from an EMBL/GenBank/DDBJ whole genome shotgun (WGS) entry which is preliminary data.</text>
</comment>
<dbReference type="AlphaFoldDB" id="A0AAV3ZGA5"/>